<gene>
    <name evidence="1" type="ORF">CHRIB12_LOCUS18124</name>
</gene>
<accession>A0A915ZMX9</accession>
<dbReference type="OrthoDB" id="2364036at2759"/>
<dbReference type="EMBL" id="CAGKOT010000047">
    <property type="protein sequence ID" value="CAB5382816.1"/>
    <property type="molecule type" value="Genomic_DNA"/>
</dbReference>
<dbReference type="VEuPathDB" id="FungiDB:RhiirFUN_016277"/>
<name>A0A915ZMX9_9GLOM</name>
<evidence type="ECO:0000313" key="2">
    <source>
        <dbReference type="Proteomes" id="UP000684084"/>
    </source>
</evidence>
<comment type="caution">
    <text evidence="1">The sequence shown here is derived from an EMBL/GenBank/DDBJ whole genome shotgun (WGS) entry which is preliminary data.</text>
</comment>
<dbReference type="Proteomes" id="UP000684084">
    <property type="component" value="Unassembled WGS sequence"/>
</dbReference>
<reference evidence="1" key="1">
    <citation type="submission" date="2020-05" db="EMBL/GenBank/DDBJ databases">
        <authorList>
            <person name="Rincon C."/>
            <person name="Sanders R I."/>
            <person name="Robbins C."/>
            <person name="Chaturvedi A."/>
        </authorList>
    </citation>
    <scope>NUCLEOTIDE SEQUENCE</scope>
    <source>
        <strain evidence="1">CHB12</strain>
    </source>
</reference>
<organism evidence="1 2">
    <name type="scientific">Rhizophagus irregularis</name>
    <dbReference type="NCBI Taxonomy" id="588596"/>
    <lineage>
        <taxon>Eukaryota</taxon>
        <taxon>Fungi</taxon>
        <taxon>Fungi incertae sedis</taxon>
        <taxon>Mucoromycota</taxon>
        <taxon>Glomeromycotina</taxon>
        <taxon>Glomeromycetes</taxon>
        <taxon>Glomerales</taxon>
        <taxon>Glomeraceae</taxon>
        <taxon>Rhizophagus</taxon>
    </lineage>
</organism>
<protein>
    <submittedName>
        <fullName evidence="1">Uncharacterized protein</fullName>
    </submittedName>
</protein>
<sequence length="221" mass="25056">MITWVQSGFLSGLSVKGKKAIWFKRLEWLFSQNDISRLLKDGLRYNLPAFFNDYLPIPSNDRRNKEWIVFKRRKEYQVAKITMKSHKKDMLSVEIWNIASFDSHLGNLYQLEKPARSLTLDIPRKSARTLNVTHKDGNFATNTPLNLITTNCLCVSTNNQYADGSPVLTNDDSSPTSISESIEYSESGIASTPAIVLIDQDRLIGIRFGSSDLTKTLMDVC</sequence>
<proteinExistence type="predicted"/>
<dbReference type="AlphaFoldDB" id="A0A915ZMX9"/>
<evidence type="ECO:0000313" key="1">
    <source>
        <dbReference type="EMBL" id="CAB5382816.1"/>
    </source>
</evidence>